<reference evidence="1" key="1">
    <citation type="journal article" date="2014" name="Int. J. Syst. Evol. Microbiol.">
        <title>Complete genome sequence of Corynebacterium casei LMG S-19264T (=DSM 44701T), isolated from a smear-ripened cheese.</title>
        <authorList>
            <consortium name="US DOE Joint Genome Institute (JGI-PGF)"/>
            <person name="Walter F."/>
            <person name="Albersmeier A."/>
            <person name="Kalinowski J."/>
            <person name="Ruckert C."/>
        </authorList>
    </citation>
    <scope>NUCLEOTIDE SEQUENCE</scope>
    <source>
        <strain evidence="1">JCM 31311</strain>
    </source>
</reference>
<evidence type="ECO:0000313" key="2">
    <source>
        <dbReference type="Proteomes" id="UP000603865"/>
    </source>
</evidence>
<comment type="caution">
    <text evidence="1">The sequence shown here is derived from an EMBL/GenBank/DDBJ whole genome shotgun (WGS) entry which is preliminary data.</text>
</comment>
<protein>
    <submittedName>
        <fullName evidence="1">Uncharacterized protein</fullName>
    </submittedName>
</protein>
<proteinExistence type="predicted"/>
<organism evidence="1 2">
    <name type="scientific">Deinococcus ruber</name>
    <dbReference type="NCBI Taxonomy" id="1848197"/>
    <lineage>
        <taxon>Bacteria</taxon>
        <taxon>Thermotogati</taxon>
        <taxon>Deinococcota</taxon>
        <taxon>Deinococci</taxon>
        <taxon>Deinococcales</taxon>
        <taxon>Deinococcaceae</taxon>
        <taxon>Deinococcus</taxon>
    </lineage>
</organism>
<keyword evidence="2" id="KW-1185">Reference proteome</keyword>
<dbReference type="AlphaFoldDB" id="A0A918C029"/>
<name>A0A918C029_9DEIO</name>
<dbReference type="Proteomes" id="UP000603865">
    <property type="component" value="Unassembled WGS sequence"/>
</dbReference>
<sequence length="77" mass="7961">MVVKEIQAVLKAHVGKPGEGVFKLSQDAGVAFETARRTVQGIGNPTVSTTNALLVAAGHKLKVVALEEPEAQPQASA</sequence>
<reference evidence="1" key="2">
    <citation type="submission" date="2020-09" db="EMBL/GenBank/DDBJ databases">
        <authorList>
            <person name="Sun Q."/>
            <person name="Ohkuma M."/>
        </authorList>
    </citation>
    <scope>NUCLEOTIDE SEQUENCE</scope>
    <source>
        <strain evidence="1">JCM 31311</strain>
    </source>
</reference>
<gene>
    <name evidence="1" type="ORF">GCM10008957_10940</name>
</gene>
<dbReference type="EMBL" id="BMQL01000004">
    <property type="protein sequence ID" value="GGR00063.1"/>
    <property type="molecule type" value="Genomic_DNA"/>
</dbReference>
<accession>A0A918C029</accession>
<evidence type="ECO:0000313" key="1">
    <source>
        <dbReference type="EMBL" id="GGR00063.1"/>
    </source>
</evidence>
<dbReference type="RefSeq" id="WP_189088516.1">
    <property type="nucleotide sequence ID" value="NZ_BMQL01000004.1"/>
</dbReference>